<proteinExistence type="inferred from homology"/>
<dbReference type="Pfam" id="PF01774">
    <property type="entry name" value="UreD"/>
    <property type="match status" value="1"/>
</dbReference>
<keyword evidence="4" id="KW-1185">Reference proteome</keyword>
<dbReference type="HAMAP" id="MF_01384">
    <property type="entry name" value="UreD"/>
    <property type="match status" value="1"/>
</dbReference>
<dbReference type="PANTHER" id="PTHR33643">
    <property type="entry name" value="UREASE ACCESSORY PROTEIN D"/>
    <property type="match status" value="1"/>
</dbReference>
<dbReference type="EMBL" id="CP001804">
    <property type="protein sequence ID" value="ACY14257.1"/>
    <property type="molecule type" value="Genomic_DNA"/>
</dbReference>
<dbReference type="Proteomes" id="UP000001880">
    <property type="component" value="Chromosome"/>
</dbReference>
<comment type="similarity">
    <text evidence="1">Belongs to the UreD family.</text>
</comment>
<protein>
    <submittedName>
        <fullName evidence="3">Urease accessory protein UreD</fullName>
    </submittedName>
</protein>
<dbReference type="eggNOG" id="COG0829">
    <property type="taxonomic scope" value="Bacteria"/>
</dbReference>
<dbReference type="HOGENOM" id="CLU_056339_2_0_7"/>
<evidence type="ECO:0000256" key="2">
    <source>
        <dbReference type="ARBA" id="ARBA00023186"/>
    </source>
</evidence>
<evidence type="ECO:0000256" key="1">
    <source>
        <dbReference type="ARBA" id="ARBA00007177"/>
    </source>
</evidence>
<reference evidence="3 4" key="1">
    <citation type="journal article" date="2010" name="Stand. Genomic Sci.">
        <title>Complete genome sequence of Haliangium ochraceum type strain (SMP-2).</title>
        <authorList>
            <consortium name="US DOE Joint Genome Institute (JGI-PGF)"/>
            <person name="Ivanova N."/>
            <person name="Daum C."/>
            <person name="Lang E."/>
            <person name="Abt B."/>
            <person name="Kopitz M."/>
            <person name="Saunders E."/>
            <person name="Lapidus A."/>
            <person name="Lucas S."/>
            <person name="Glavina Del Rio T."/>
            <person name="Nolan M."/>
            <person name="Tice H."/>
            <person name="Copeland A."/>
            <person name="Cheng J.F."/>
            <person name="Chen F."/>
            <person name="Bruce D."/>
            <person name="Goodwin L."/>
            <person name="Pitluck S."/>
            <person name="Mavromatis K."/>
            <person name="Pati A."/>
            <person name="Mikhailova N."/>
            <person name="Chen A."/>
            <person name="Palaniappan K."/>
            <person name="Land M."/>
            <person name="Hauser L."/>
            <person name="Chang Y.J."/>
            <person name="Jeffries C.D."/>
            <person name="Detter J.C."/>
            <person name="Brettin T."/>
            <person name="Rohde M."/>
            <person name="Goker M."/>
            <person name="Bristow J."/>
            <person name="Markowitz V."/>
            <person name="Eisen J.A."/>
            <person name="Hugenholtz P."/>
            <person name="Kyrpides N.C."/>
            <person name="Klenk H.P."/>
        </authorList>
    </citation>
    <scope>NUCLEOTIDE SEQUENCE [LARGE SCALE GENOMIC DNA]</scope>
    <source>
        <strain evidence="4">DSM 14365 / CIP 107738 / JCM 11303 / AJ 13395 / SMP-2</strain>
    </source>
</reference>
<evidence type="ECO:0000313" key="3">
    <source>
        <dbReference type="EMBL" id="ACY14257.1"/>
    </source>
</evidence>
<evidence type="ECO:0000313" key="4">
    <source>
        <dbReference type="Proteomes" id="UP000001880"/>
    </source>
</evidence>
<dbReference type="InterPro" id="IPR002669">
    <property type="entry name" value="UreD"/>
</dbReference>
<name>D0LX10_HALO1</name>
<sequence length="286" mass="31183">MDPQPAHKLGALQSLRANGEIRISFKTDRDGKSRLGNLYHRMPLRVLMSQVAPEEPPQGVLVTTSGGLAGGDRIAVHVEVEAGAQATLSTQAAEKVYGAGDYGPCHADAHLRLGPGARLAWLPQETILFDDARLRRACTIDVAADARVLAVESLVLGREARGEHLCSGELRERWRVRRGGRLVWMDALRVDDWPARRAARFGLAEVRAMATVVVVAPRAEQYLDDARALLAEVPHAGASVPVPGVLVARLLAPASPPLRARLQTLLARLRHRVLEGPERLPRIWNT</sequence>
<dbReference type="PANTHER" id="PTHR33643:SF1">
    <property type="entry name" value="UREASE ACCESSORY PROTEIN D"/>
    <property type="match status" value="1"/>
</dbReference>
<dbReference type="GO" id="GO:0016151">
    <property type="term" value="F:nickel cation binding"/>
    <property type="evidence" value="ECO:0007669"/>
    <property type="project" value="InterPro"/>
</dbReference>
<keyword evidence="2" id="KW-0143">Chaperone</keyword>
<dbReference type="AlphaFoldDB" id="D0LX10"/>
<dbReference type="STRING" id="502025.Hoch_1707"/>
<gene>
    <name evidence="3" type="ordered locus">Hoch_1707</name>
</gene>
<dbReference type="KEGG" id="hoh:Hoch_1707"/>
<organism evidence="3 4">
    <name type="scientific">Haliangium ochraceum (strain DSM 14365 / JCM 11303 / SMP-2)</name>
    <dbReference type="NCBI Taxonomy" id="502025"/>
    <lineage>
        <taxon>Bacteria</taxon>
        <taxon>Pseudomonadati</taxon>
        <taxon>Myxococcota</taxon>
        <taxon>Polyangia</taxon>
        <taxon>Haliangiales</taxon>
        <taxon>Kofleriaceae</taxon>
        <taxon>Haliangium</taxon>
    </lineage>
</organism>
<accession>D0LX10</accession>